<organism evidence="3 4">
    <name type="scientific">Inquilinus limosus</name>
    <dbReference type="NCBI Taxonomy" id="171674"/>
    <lineage>
        <taxon>Bacteria</taxon>
        <taxon>Pseudomonadati</taxon>
        <taxon>Pseudomonadota</taxon>
        <taxon>Alphaproteobacteria</taxon>
        <taxon>Rhodospirillales</taxon>
        <taxon>Rhodospirillaceae</taxon>
        <taxon>Inquilinus</taxon>
    </lineage>
</organism>
<dbReference type="AlphaFoldDB" id="A0A211ZQB9"/>
<evidence type="ECO:0000313" key="4">
    <source>
        <dbReference type="Proteomes" id="UP000196655"/>
    </source>
</evidence>
<dbReference type="RefSeq" id="WP_088150781.1">
    <property type="nucleotide sequence ID" value="NZ_NHON01000013.1"/>
</dbReference>
<dbReference type="EMBL" id="NHON01000013">
    <property type="protein sequence ID" value="OWJ67439.1"/>
    <property type="molecule type" value="Genomic_DNA"/>
</dbReference>
<dbReference type="Proteomes" id="UP000196655">
    <property type="component" value="Unassembled WGS sequence"/>
</dbReference>
<feature type="region of interest" description="Disordered" evidence="2">
    <location>
        <begin position="596"/>
        <end position="618"/>
    </location>
</feature>
<feature type="region of interest" description="Disordered" evidence="2">
    <location>
        <begin position="1"/>
        <end position="20"/>
    </location>
</feature>
<dbReference type="OrthoDB" id="5464900at2"/>
<keyword evidence="4" id="KW-1185">Reference proteome</keyword>
<name>A0A211ZQB9_9PROT</name>
<dbReference type="Pfam" id="PF23899">
    <property type="entry name" value="SU10_portal"/>
    <property type="match status" value="1"/>
</dbReference>
<evidence type="ECO:0000256" key="1">
    <source>
        <dbReference type="SAM" id="Coils"/>
    </source>
</evidence>
<evidence type="ECO:0008006" key="5">
    <source>
        <dbReference type="Google" id="ProtNLM"/>
    </source>
</evidence>
<feature type="coiled-coil region" evidence="1">
    <location>
        <begin position="645"/>
        <end position="689"/>
    </location>
</feature>
<evidence type="ECO:0000256" key="2">
    <source>
        <dbReference type="SAM" id="MobiDB-lite"/>
    </source>
</evidence>
<reference evidence="4" key="1">
    <citation type="submission" date="2017-05" db="EMBL/GenBank/DDBJ databases">
        <authorList>
            <person name="Macchi M."/>
            <person name="Festa S."/>
            <person name="Coppotelli B.M."/>
            <person name="Morelli I.S."/>
        </authorList>
    </citation>
    <scope>NUCLEOTIDE SEQUENCE [LARGE SCALE GENOMIC DNA]</scope>
    <source>
        <strain evidence="4">I</strain>
    </source>
</reference>
<accession>A0A211ZQB9</accession>
<protein>
    <recommendedName>
        <fullName evidence="5">Phage portal protein</fullName>
    </recommendedName>
</protein>
<proteinExistence type="predicted"/>
<evidence type="ECO:0000313" key="3">
    <source>
        <dbReference type="EMBL" id="OWJ67439.1"/>
    </source>
</evidence>
<comment type="caution">
    <text evidence="3">The sequence shown here is derived from an EMBL/GenBank/DDBJ whole genome shotgun (WGS) entry which is preliminary data.</text>
</comment>
<feature type="compositionally biased region" description="Pro residues" evidence="2">
    <location>
        <begin position="606"/>
        <end position="617"/>
    </location>
</feature>
<gene>
    <name evidence="3" type="ORF">BWR60_09545</name>
</gene>
<dbReference type="InterPro" id="IPR056909">
    <property type="entry name" value="SU10_portal"/>
</dbReference>
<keyword evidence="1" id="KW-0175">Coiled coil</keyword>
<sequence>MADYADDAPETTAGEGEAMSDSELAALIDQYVADSGGIWDQPLDAYRERALRYYRGDPRGDEVDGRSQVVSRDVAEAVDGMLPDLLEIFVSGDQLVRFDPMGPEDEEGAEQATDYVNWIFSQDNPGFEILYTWFKDALLNKNGVVKVWWRDEKHTKDERYCGLTDDELALLETDPATEIVEKKPSQMSEAASAEMQAPLYDVQTRVTVPGGKICIECVPPEEFLIWSRSKGFADTPFIGQRLQKRKSDLIEEGFDREIVEGLPSDDQGDDLHGEKLERFKDLTQIPMNSPTLDESMRMVWAEEVFIRVDRDGDGIAELRKITKVNDTILDDTKVDDHWFAGLSPNPMPHTWEGRSIADETMDIQDIKTAVTRGSLDSLYLSNNPRQLVRNGKVNLDDVLNSRPGGVIRVADNAGPLADAYQAQVTPFVGQSSFPMIEYLDQVIERRTGLIRQAQGMDPDVINKTATAARIMNSAGQRRLKMIARIFAETGVKRAFELIYAAVKKYQQRPKVIRLRNKWVPMDPRGWADKMDLKVSVGLGTGDRQEQLAAILQSVVPAQQATVQLQGGVQGPMVKMDHLYNTARKLVEFGGLKSPELYFGDPSDPANQPPPSPPPPDPKMLEAQGKLQLEQQKAQTQIQLQMQQGAAEIEMRRQLAEQELALKREELAARRQMEREKAAQDYELRRMEMDAEIALKRYQIEKQAETAQATNVPKPE</sequence>